<evidence type="ECO:0000259" key="1">
    <source>
        <dbReference type="PROSITE" id="PS50878"/>
    </source>
</evidence>
<proteinExistence type="predicted"/>
<dbReference type="Proteomes" id="UP001627154">
    <property type="component" value="Unassembled WGS sequence"/>
</dbReference>
<evidence type="ECO:0008006" key="5">
    <source>
        <dbReference type="Google" id="ProtNLM"/>
    </source>
</evidence>
<evidence type="ECO:0000313" key="3">
    <source>
        <dbReference type="EMBL" id="KAL3407175.1"/>
    </source>
</evidence>
<sequence>MEGPFLKNIGPPQGNVLSPTLYNLYILELSNVIHPPTQILQYAADTLLFNKEDDLLAGKQTMENNLLSINNYFKAINLSLSPEKTQFIIFSKSHTNIRYQPTLNFNDTTINPSKNLKYLGLYLDIELNWDYHYTQIIKKTSKLMNILKVLRGTWWGGHPQVLSIIYKSLIRSIIEYNLFLTHTNQCIRLVAGYRTSTALNVIHGETHIPYIQDRLNHLSNKFILKIISNNNHSLTPDIKSLNNNLNILDKHNIKSNLPILNSYNNLIKITKDLISIHNHPVPYDYEYTKLLQKPPTDLDSGLLIQKSSNAQKAFNNLFKNKMENSTVIFTDGSKIDKDQPTGLAIYFPQTQSHEMFKISKYASIFTAEALAIYLALKITLENKYTRTWIFTDSKSSLEAIQNYSPIKKLNTSPIIIDTLQIYHTLAQNNQEINLVWIPSHLGILHNEEVDNLAKRAIRIGSPLPLKLFYTDFHNHLSENHKATTNLRLLREAQFKGTLYFDNFFSPNSSKPWYAHHNHPRYHITTINRIRANHYSLAESLHRKNMKDSPSCTCGAEYEDIDHVVFSCPRFARERISLMAQLKHYSQKNKSQIPTSTLQILKHPTEPAAKFMTDFLKKCKLNI</sequence>
<dbReference type="InterPro" id="IPR036397">
    <property type="entry name" value="RNaseH_sf"/>
</dbReference>
<name>A0ABD2XP96_9HYME</name>
<dbReference type="CDD" id="cd09276">
    <property type="entry name" value="Rnase_HI_RT_non_LTR"/>
    <property type="match status" value="1"/>
</dbReference>
<dbReference type="SUPFAM" id="SSF53098">
    <property type="entry name" value="Ribonuclease H-like"/>
    <property type="match status" value="1"/>
</dbReference>
<accession>A0ABD2XP96</accession>
<dbReference type="PANTHER" id="PTHR36688:SF1">
    <property type="entry name" value="ENDONUCLEASE_EXONUCLEASE_PHOSPHATASE DOMAIN-CONTAINING PROTEIN"/>
    <property type="match status" value="1"/>
</dbReference>
<reference evidence="3 4" key="1">
    <citation type="journal article" date="2024" name="bioRxiv">
        <title>A reference genome for Trichogramma kaykai: A tiny desert-dwelling parasitoid wasp with competing sex-ratio distorters.</title>
        <authorList>
            <person name="Culotta J."/>
            <person name="Lindsey A.R."/>
        </authorList>
    </citation>
    <scope>NUCLEOTIDE SEQUENCE [LARGE SCALE GENOMIC DNA]</scope>
    <source>
        <strain evidence="3 4">KSX58</strain>
    </source>
</reference>
<feature type="domain" description="Reverse transcriptase" evidence="1">
    <location>
        <begin position="1"/>
        <end position="123"/>
    </location>
</feature>
<dbReference type="InterPro" id="IPR002156">
    <property type="entry name" value="RNaseH_domain"/>
</dbReference>
<dbReference type="PROSITE" id="PS50878">
    <property type="entry name" value="RT_POL"/>
    <property type="match status" value="1"/>
</dbReference>
<dbReference type="InterPro" id="IPR052560">
    <property type="entry name" value="RdDP_mobile_element"/>
</dbReference>
<evidence type="ECO:0000259" key="2">
    <source>
        <dbReference type="PROSITE" id="PS50879"/>
    </source>
</evidence>
<keyword evidence="4" id="KW-1185">Reference proteome</keyword>
<dbReference type="InterPro" id="IPR000477">
    <property type="entry name" value="RT_dom"/>
</dbReference>
<organism evidence="3 4">
    <name type="scientific">Trichogramma kaykai</name>
    <dbReference type="NCBI Taxonomy" id="54128"/>
    <lineage>
        <taxon>Eukaryota</taxon>
        <taxon>Metazoa</taxon>
        <taxon>Ecdysozoa</taxon>
        <taxon>Arthropoda</taxon>
        <taxon>Hexapoda</taxon>
        <taxon>Insecta</taxon>
        <taxon>Pterygota</taxon>
        <taxon>Neoptera</taxon>
        <taxon>Endopterygota</taxon>
        <taxon>Hymenoptera</taxon>
        <taxon>Apocrita</taxon>
        <taxon>Proctotrupomorpha</taxon>
        <taxon>Chalcidoidea</taxon>
        <taxon>Trichogrammatidae</taxon>
        <taxon>Trichogramma</taxon>
    </lineage>
</organism>
<dbReference type="Gene3D" id="3.30.420.10">
    <property type="entry name" value="Ribonuclease H-like superfamily/Ribonuclease H"/>
    <property type="match status" value="1"/>
</dbReference>
<dbReference type="AlphaFoldDB" id="A0ABD2XP96"/>
<dbReference type="Pfam" id="PF00075">
    <property type="entry name" value="RNase_H"/>
    <property type="match status" value="1"/>
</dbReference>
<comment type="caution">
    <text evidence="3">The sequence shown here is derived from an EMBL/GenBank/DDBJ whole genome shotgun (WGS) entry which is preliminary data.</text>
</comment>
<dbReference type="Pfam" id="PF00078">
    <property type="entry name" value="RVT_1"/>
    <property type="match status" value="1"/>
</dbReference>
<gene>
    <name evidence="3" type="ORF">TKK_000718</name>
</gene>
<dbReference type="InterPro" id="IPR012337">
    <property type="entry name" value="RNaseH-like_sf"/>
</dbReference>
<dbReference type="PANTHER" id="PTHR36688">
    <property type="entry name" value="ENDO/EXONUCLEASE/PHOSPHATASE DOMAIN-CONTAINING PROTEIN"/>
    <property type="match status" value="1"/>
</dbReference>
<dbReference type="EMBL" id="JBJJXI010000015">
    <property type="protein sequence ID" value="KAL3407175.1"/>
    <property type="molecule type" value="Genomic_DNA"/>
</dbReference>
<evidence type="ECO:0000313" key="4">
    <source>
        <dbReference type="Proteomes" id="UP001627154"/>
    </source>
</evidence>
<feature type="domain" description="RNase H type-1" evidence="2">
    <location>
        <begin position="322"/>
        <end position="458"/>
    </location>
</feature>
<dbReference type="PROSITE" id="PS50879">
    <property type="entry name" value="RNASE_H_1"/>
    <property type="match status" value="1"/>
</dbReference>
<protein>
    <recommendedName>
        <fullName evidence="5">RNase H type-1 domain-containing protein</fullName>
    </recommendedName>
</protein>